<accession>A0A7X2RQ84</accession>
<gene>
    <name evidence="11" type="primary">glcB</name>
    <name evidence="19" type="ORF">GIR22_08020</name>
</gene>
<feature type="domain" description="Malate synthase G alpha-beta insertion" evidence="17">
    <location>
        <begin position="160"/>
        <end position="235"/>
    </location>
</feature>
<feature type="binding site" evidence="11">
    <location>
        <begin position="125"/>
        <end position="126"/>
    </location>
    <ligand>
        <name>acetyl-CoA</name>
        <dbReference type="ChEBI" id="CHEBI:57288"/>
    </ligand>
</feature>
<evidence type="ECO:0000259" key="16">
    <source>
        <dbReference type="Pfam" id="PF20656"/>
    </source>
</evidence>
<comment type="caution">
    <text evidence="11">Lacks conserved residue(s) required for the propagation of feature annotation.</text>
</comment>
<comment type="pathway">
    <text evidence="11 14">Carbohydrate metabolism; glyoxylate cycle; (S)-malate from isocitrate: step 2/2.</text>
</comment>
<dbReference type="FunFam" id="3.20.20.360:FF:000002">
    <property type="entry name" value="Malate synthase G"/>
    <property type="match status" value="1"/>
</dbReference>
<feature type="modified residue" description="Cysteine sulfenic acid (-SOH)" evidence="11">
    <location>
        <position position="617"/>
    </location>
</feature>
<keyword evidence="20" id="KW-1185">Reference proteome</keyword>
<dbReference type="CDD" id="cd00728">
    <property type="entry name" value="malate_synt_G"/>
    <property type="match status" value="1"/>
</dbReference>
<evidence type="ECO:0000256" key="2">
    <source>
        <dbReference type="ARBA" id="ARBA00022435"/>
    </source>
</evidence>
<keyword evidence="5 11" id="KW-0808">Transferase</keyword>
<proteinExistence type="inferred from homology"/>
<evidence type="ECO:0000313" key="19">
    <source>
        <dbReference type="EMBL" id="MTD19097.1"/>
    </source>
</evidence>
<feature type="binding site" evidence="11">
    <location>
        <position position="432"/>
    </location>
    <ligand>
        <name>Mg(2+)</name>
        <dbReference type="ChEBI" id="CHEBI:18420"/>
    </ligand>
</feature>
<dbReference type="InterPro" id="IPR048355">
    <property type="entry name" value="MS_C"/>
</dbReference>
<keyword evidence="3 11" id="KW-0963">Cytoplasm</keyword>
<sequence>MTEHVQVGGLQVAKVLFDFVNNEAIPGTGLTADQFWAGADKVIHDLAPKNKALLAKRDDFQARIDTWHQAHAGQAHDPVAYKAFLHDIGYLLPEAADFQASTENVDDEIARMAGPQLVVPVMNARFALNASNARWGSLYDALYGTDAISDADGAEKGQGYNKVRGDKVIAFARAFLDEAAPLTAGSHIDSTGYKIVDAKLVVSLKGGSNSGLRNDAQLIGYQGDAAKPIAILLKNHGLHFEIQIDASTPVGQTDAAGVKDILMEAALTTIMDCEDSVAAVDADDKVVIYRNWLGLMKGNLAEEVAKGGKTFTRTMNADRSYTGVDGLPVTLHGRSLLFVRNVGHLMTIDAILDKDANEVPEGILDGLLTSLAAVHSLNGNNSRKNSRTGSVYIVKPKMHGPEEAAFTNELFGRIEEVLNLARNTLKVGIMDEERRTTVNLKACIKAASERVVFINTGFLDRTGDEIHTSMEAGAMVRKAAMKTEKWIGAYENWNVDIGLSTGLQGRAQIGKGMWAMPDLMAAMLEQKIAHPLAGANTAWVPSPTAAALHALHYHKVDVFARQAELAKRERASVDDILTIPLASNTDWSDAEVRNELDNNAQGILGYVVRWIDQGVGCSKVPDINDIGLMEDRATLRISSQMIANWLRHGIVNEAQVMESLKRMAPVVDRQNAGDALYRPLAPDFDSNIAFQAAVELVIEGTKQPNGYTEPVLHRRRREFKAKNGL</sequence>
<feature type="binding site" evidence="11">
    <location>
        <position position="313"/>
    </location>
    <ligand>
        <name>acetyl-CoA</name>
        <dbReference type="ChEBI" id="CHEBI:57288"/>
    </ligand>
</feature>
<organism evidence="19 20">
    <name type="scientific">Pseudomonas karstica</name>
    <dbReference type="NCBI Taxonomy" id="1055468"/>
    <lineage>
        <taxon>Bacteria</taxon>
        <taxon>Pseudomonadati</taxon>
        <taxon>Pseudomonadota</taxon>
        <taxon>Gammaproteobacteria</taxon>
        <taxon>Pseudomonadales</taxon>
        <taxon>Pseudomonadaceae</taxon>
        <taxon>Pseudomonas</taxon>
    </lineage>
</organism>
<evidence type="ECO:0000256" key="7">
    <source>
        <dbReference type="ARBA" id="ARBA00022842"/>
    </source>
</evidence>
<comment type="catalytic activity">
    <reaction evidence="9 11 14">
        <text>glyoxylate + acetyl-CoA + H2O = (S)-malate + CoA + H(+)</text>
        <dbReference type="Rhea" id="RHEA:18181"/>
        <dbReference type="ChEBI" id="CHEBI:15377"/>
        <dbReference type="ChEBI" id="CHEBI:15378"/>
        <dbReference type="ChEBI" id="CHEBI:15589"/>
        <dbReference type="ChEBI" id="CHEBI:36655"/>
        <dbReference type="ChEBI" id="CHEBI:57287"/>
        <dbReference type="ChEBI" id="CHEBI:57288"/>
        <dbReference type="EC" id="2.3.3.9"/>
    </reaction>
</comment>
<evidence type="ECO:0000256" key="6">
    <source>
        <dbReference type="ARBA" id="ARBA00022723"/>
    </source>
</evidence>
<dbReference type="GO" id="GO:0004474">
    <property type="term" value="F:malate synthase activity"/>
    <property type="evidence" value="ECO:0007669"/>
    <property type="project" value="UniProtKB-UniRule"/>
</dbReference>
<keyword evidence="6 11" id="KW-0479">Metal-binding</keyword>
<dbReference type="EMBL" id="WLYI01000008">
    <property type="protein sequence ID" value="MTD19097.1"/>
    <property type="molecule type" value="Genomic_DNA"/>
</dbReference>
<dbReference type="Pfam" id="PF20656">
    <property type="entry name" value="MS_N"/>
    <property type="match status" value="1"/>
</dbReference>
<keyword evidence="4 11" id="KW-0816">Tricarboxylic acid cycle</keyword>
<dbReference type="Pfam" id="PF20658">
    <property type="entry name" value="MSG_insertion"/>
    <property type="match status" value="1"/>
</dbReference>
<dbReference type="SUPFAM" id="SSF51645">
    <property type="entry name" value="Malate synthase G"/>
    <property type="match status" value="1"/>
</dbReference>
<dbReference type="GO" id="GO:0006097">
    <property type="term" value="P:glyoxylate cycle"/>
    <property type="evidence" value="ECO:0007669"/>
    <property type="project" value="UniProtKB-UniRule"/>
</dbReference>
<dbReference type="HAMAP" id="MF_00641">
    <property type="entry name" value="Malate_synth_G"/>
    <property type="match status" value="1"/>
</dbReference>
<feature type="domain" description="Malate synthase TIM barrel" evidence="15">
    <location>
        <begin position="337"/>
        <end position="578"/>
    </location>
</feature>
<evidence type="ECO:0000256" key="3">
    <source>
        <dbReference type="ARBA" id="ARBA00022490"/>
    </source>
</evidence>
<evidence type="ECO:0000256" key="4">
    <source>
        <dbReference type="ARBA" id="ARBA00022532"/>
    </source>
</evidence>
<dbReference type="Gene3D" id="1.20.1220.12">
    <property type="entry name" value="Malate synthase, domain III"/>
    <property type="match status" value="1"/>
</dbReference>
<dbReference type="InterPro" id="IPR011076">
    <property type="entry name" value="Malate_synth_sf"/>
</dbReference>
<dbReference type="GO" id="GO:0000287">
    <property type="term" value="F:magnesium ion binding"/>
    <property type="evidence" value="ECO:0007669"/>
    <property type="project" value="TreeGrafter"/>
</dbReference>
<dbReference type="NCBIfam" id="NF002825">
    <property type="entry name" value="PRK02999.1"/>
    <property type="match status" value="1"/>
</dbReference>
<feature type="binding site" evidence="11">
    <location>
        <position position="460"/>
    </location>
    <ligand>
        <name>Mg(2+)</name>
        <dbReference type="ChEBI" id="CHEBI:18420"/>
    </ligand>
</feature>
<dbReference type="InterPro" id="IPR001465">
    <property type="entry name" value="Malate_synthase_TIM"/>
</dbReference>
<protein>
    <recommendedName>
        <fullName evidence="11 12">Malate synthase G</fullName>
        <ecNumber evidence="11 12">2.3.3.9</ecNumber>
    </recommendedName>
</protein>
<dbReference type="RefSeq" id="WP_154742815.1">
    <property type="nucleotide sequence ID" value="NZ_JBHSTG010000015.1"/>
</dbReference>
<feature type="domain" description="Malate synthase C-terminal" evidence="18">
    <location>
        <begin position="592"/>
        <end position="674"/>
    </location>
</feature>
<feature type="active site" description="Proton acceptor" evidence="11 13">
    <location>
        <position position="340"/>
    </location>
</feature>
<evidence type="ECO:0000259" key="17">
    <source>
        <dbReference type="Pfam" id="PF20658"/>
    </source>
</evidence>
<dbReference type="PANTHER" id="PTHR42739:SF1">
    <property type="entry name" value="MALATE SYNTHASE G"/>
    <property type="match status" value="1"/>
</dbReference>
<dbReference type="Pfam" id="PF20659">
    <property type="entry name" value="MS_C"/>
    <property type="match status" value="1"/>
</dbReference>
<evidence type="ECO:0000256" key="8">
    <source>
        <dbReference type="ARBA" id="ARBA00023097"/>
    </source>
</evidence>
<feature type="binding site" evidence="11">
    <location>
        <position position="432"/>
    </location>
    <ligand>
        <name>glyoxylate</name>
        <dbReference type="ChEBI" id="CHEBI:36655"/>
    </ligand>
</feature>
<evidence type="ECO:0000256" key="14">
    <source>
        <dbReference type="RuleBase" id="RU003572"/>
    </source>
</evidence>
<dbReference type="EC" id="2.3.3.9" evidence="11 12"/>
<feature type="binding site" evidence="11">
    <location>
        <position position="340"/>
    </location>
    <ligand>
        <name>glyoxylate</name>
        <dbReference type="ChEBI" id="CHEBI:36655"/>
    </ligand>
</feature>
<dbReference type="GO" id="GO:0005829">
    <property type="term" value="C:cytosol"/>
    <property type="evidence" value="ECO:0007669"/>
    <property type="project" value="TreeGrafter"/>
</dbReference>
<dbReference type="OrthoDB" id="9762054at2"/>
<evidence type="ECO:0000259" key="15">
    <source>
        <dbReference type="Pfam" id="PF01274"/>
    </source>
</evidence>
<keyword evidence="8 11" id="KW-0558">Oxidation</keyword>
<keyword evidence="2 11" id="KW-0329">Glyoxylate bypass</keyword>
<evidence type="ECO:0000259" key="18">
    <source>
        <dbReference type="Pfam" id="PF20659"/>
    </source>
</evidence>
<dbReference type="InterPro" id="IPR048357">
    <property type="entry name" value="MSG_insertion"/>
</dbReference>
<feature type="binding site" evidence="11">
    <location>
        <begin position="457"/>
        <end position="460"/>
    </location>
    <ligand>
        <name>glyoxylate</name>
        <dbReference type="ChEBI" id="CHEBI:36655"/>
    </ligand>
</feature>
<dbReference type="UniPathway" id="UPA00703">
    <property type="reaction ID" value="UER00720"/>
</dbReference>
<name>A0A7X2RQ84_9PSED</name>
<feature type="binding site" evidence="11">
    <location>
        <position position="118"/>
    </location>
    <ligand>
        <name>acetyl-CoA</name>
        <dbReference type="ChEBI" id="CHEBI:57288"/>
    </ligand>
</feature>
<evidence type="ECO:0000256" key="1">
    <source>
        <dbReference type="ARBA" id="ARBA00001946"/>
    </source>
</evidence>
<dbReference type="InterPro" id="IPR046363">
    <property type="entry name" value="MS_N_TIM-barrel_dom"/>
</dbReference>
<evidence type="ECO:0000256" key="11">
    <source>
        <dbReference type="HAMAP-Rule" id="MF_00641"/>
    </source>
</evidence>
<feature type="active site" description="Proton donor" evidence="11 13">
    <location>
        <position position="631"/>
    </location>
</feature>
<dbReference type="Proteomes" id="UP000431485">
    <property type="component" value="Unassembled WGS sequence"/>
</dbReference>
<evidence type="ECO:0000256" key="13">
    <source>
        <dbReference type="PIRSR" id="PIRSR601465-50"/>
    </source>
</evidence>
<dbReference type="AlphaFoldDB" id="A0A7X2RQ84"/>
<dbReference type="PANTHER" id="PTHR42739">
    <property type="entry name" value="MALATE SYNTHASE G"/>
    <property type="match status" value="1"/>
</dbReference>
<dbReference type="NCBIfam" id="TIGR01345">
    <property type="entry name" value="malate_syn_G"/>
    <property type="match status" value="1"/>
</dbReference>
<dbReference type="InterPro" id="IPR048356">
    <property type="entry name" value="MS_N"/>
</dbReference>
<comment type="cofactor">
    <cofactor evidence="1 11">
        <name>Mg(2+)</name>
        <dbReference type="ChEBI" id="CHEBI:18420"/>
    </cofactor>
</comment>
<comment type="caution">
    <text evidence="19">The sequence shown here is derived from an EMBL/GenBank/DDBJ whole genome shotgun (WGS) entry which is preliminary data.</text>
</comment>
<evidence type="ECO:0000256" key="12">
    <source>
        <dbReference type="NCBIfam" id="TIGR01345"/>
    </source>
</evidence>
<feature type="domain" description="Malate synthase N-terminal" evidence="16">
    <location>
        <begin position="17"/>
        <end position="72"/>
    </location>
</feature>
<evidence type="ECO:0000313" key="20">
    <source>
        <dbReference type="Proteomes" id="UP000431485"/>
    </source>
</evidence>
<comment type="subunit">
    <text evidence="11">Monomer.</text>
</comment>
<comment type="similarity">
    <text evidence="11 14">Belongs to the malate synthase family. GlcB subfamily.</text>
</comment>
<evidence type="ECO:0000256" key="9">
    <source>
        <dbReference type="ARBA" id="ARBA00047918"/>
    </source>
</evidence>
<dbReference type="GO" id="GO:0009436">
    <property type="term" value="P:glyoxylate catabolic process"/>
    <property type="evidence" value="ECO:0007669"/>
    <property type="project" value="TreeGrafter"/>
</dbReference>
<comment type="function">
    <text evidence="10 11">Involved in the glycolate utilization. Catalyzes the condensation and subsequent hydrolysis of acetyl-coenzyme A (acetyl-CoA) and glyoxylate to form malate and CoA.</text>
</comment>
<dbReference type="Gene3D" id="3.20.20.360">
    <property type="entry name" value="Malate synthase, domain 3"/>
    <property type="match status" value="2"/>
</dbReference>
<feature type="binding site" evidence="11">
    <location>
        <position position="276"/>
    </location>
    <ligand>
        <name>acetyl-CoA</name>
        <dbReference type="ChEBI" id="CHEBI:57288"/>
    </ligand>
</feature>
<evidence type="ECO:0000256" key="10">
    <source>
        <dbReference type="ARBA" id="ARBA00054368"/>
    </source>
</evidence>
<evidence type="ECO:0000256" key="5">
    <source>
        <dbReference type="ARBA" id="ARBA00022679"/>
    </source>
</evidence>
<dbReference type="GO" id="GO:0006099">
    <property type="term" value="P:tricarboxylic acid cycle"/>
    <property type="evidence" value="ECO:0007669"/>
    <property type="project" value="UniProtKB-KW"/>
</dbReference>
<keyword evidence="19" id="KW-0012">Acyltransferase</keyword>
<dbReference type="Pfam" id="PF01274">
    <property type="entry name" value="MS_TIM-barrel"/>
    <property type="match status" value="1"/>
</dbReference>
<reference evidence="19 20" key="1">
    <citation type="submission" date="2019-11" db="EMBL/GenBank/DDBJ databases">
        <title>Pseudmonas karstica sp. nov. and Pseudomonas spelaei sp. nov. from caves.</title>
        <authorList>
            <person name="Zeman M."/>
        </authorList>
    </citation>
    <scope>NUCLEOTIDE SEQUENCE [LARGE SCALE GENOMIC DNA]</scope>
    <source>
        <strain evidence="19 20">CCM 7891</strain>
    </source>
</reference>
<dbReference type="InterPro" id="IPR044856">
    <property type="entry name" value="Malate_synth_C_sf"/>
</dbReference>
<feature type="binding site" evidence="11">
    <location>
        <position position="541"/>
    </location>
    <ligand>
        <name>acetyl-CoA</name>
        <dbReference type="ChEBI" id="CHEBI:57288"/>
    </ligand>
</feature>
<comment type="subcellular location">
    <subcellularLocation>
        <location evidence="11 14">Cytoplasm</location>
    </subcellularLocation>
</comment>
<dbReference type="InterPro" id="IPR006253">
    <property type="entry name" value="Malate_synthG"/>
</dbReference>
<keyword evidence="7 11" id="KW-0460">Magnesium</keyword>